<dbReference type="AlphaFoldDB" id="A0A160T4P1"/>
<evidence type="ECO:0000313" key="8">
    <source>
        <dbReference type="Proteomes" id="UP000215027"/>
    </source>
</evidence>
<feature type="transmembrane region" description="Helical" evidence="6">
    <location>
        <begin position="18"/>
        <end position="36"/>
    </location>
</feature>
<name>A0A160T4P1_9CHLR</name>
<feature type="transmembrane region" description="Helical" evidence="6">
    <location>
        <begin position="257"/>
        <end position="279"/>
    </location>
</feature>
<reference evidence="7" key="1">
    <citation type="submission" date="2016-01" db="EMBL/GenBank/DDBJ databases">
        <authorList>
            <person name="Mcilroy J.S."/>
            <person name="Karst M S."/>
            <person name="Albertsen M."/>
        </authorList>
    </citation>
    <scope>NUCLEOTIDE SEQUENCE</scope>
    <source>
        <strain evidence="7">Cfx-K</strain>
    </source>
</reference>
<evidence type="ECO:0000256" key="5">
    <source>
        <dbReference type="ARBA" id="ARBA00023136"/>
    </source>
</evidence>
<protein>
    <submittedName>
        <fullName evidence="7">Cytochrome c oxidase assembly factor CtaG</fullName>
    </submittedName>
</protein>
<evidence type="ECO:0000256" key="2">
    <source>
        <dbReference type="ARBA" id="ARBA00022475"/>
    </source>
</evidence>
<evidence type="ECO:0000313" key="7">
    <source>
        <dbReference type="EMBL" id="CUS05281.2"/>
    </source>
</evidence>
<gene>
    <name evidence="7" type="ORF">CFX0092_A3403</name>
</gene>
<dbReference type="InterPro" id="IPR019108">
    <property type="entry name" value="Caa3_assmbl_CtaG-rel"/>
</dbReference>
<dbReference type="OrthoDB" id="9808789at2"/>
<evidence type="ECO:0000256" key="4">
    <source>
        <dbReference type="ARBA" id="ARBA00022989"/>
    </source>
</evidence>
<feature type="transmembrane region" description="Helical" evidence="6">
    <location>
        <begin position="179"/>
        <end position="197"/>
    </location>
</feature>
<dbReference type="RefSeq" id="WP_095044514.1">
    <property type="nucleotide sequence ID" value="NZ_LN890655.1"/>
</dbReference>
<organism evidence="7 8">
    <name type="scientific">Candidatus Promineifilum breve</name>
    <dbReference type="NCBI Taxonomy" id="1806508"/>
    <lineage>
        <taxon>Bacteria</taxon>
        <taxon>Bacillati</taxon>
        <taxon>Chloroflexota</taxon>
        <taxon>Ardenticatenia</taxon>
        <taxon>Candidatus Promineifilales</taxon>
        <taxon>Candidatus Promineifilaceae</taxon>
        <taxon>Candidatus Promineifilum</taxon>
    </lineage>
</organism>
<evidence type="ECO:0000256" key="1">
    <source>
        <dbReference type="ARBA" id="ARBA00004651"/>
    </source>
</evidence>
<keyword evidence="4 6" id="KW-1133">Transmembrane helix</keyword>
<dbReference type="Proteomes" id="UP000215027">
    <property type="component" value="Chromosome I"/>
</dbReference>
<evidence type="ECO:0000256" key="6">
    <source>
        <dbReference type="SAM" id="Phobius"/>
    </source>
</evidence>
<feature type="transmembrane region" description="Helical" evidence="6">
    <location>
        <begin position="209"/>
        <end position="228"/>
    </location>
</feature>
<keyword evidence="2" id="KW-1003">Cell membrane</keyword>
<accession>A0A160T4P1</accession>
<sequence length="306" mass="33947">MDPVARAALASWDWRPEVIVGVLLLGTLFWVGWRRLRAISGRSRGRRALGAGWRPVSYTAGLLVIALALMSPLDVLVQQLFFMHMIQHLLLIMVAPVLLLLPNPLPYLLWGLPGRARLAAGRGLNSLIHKESAVGRVLRKMTGPGAVWFIMIAFIIGWHDPGMYNAALRSELVHDLEHLTMFAAGMLFWWTVLGVGPRLHKNLSRPAKIAFVIAAIPPNMALGAALAFSRQPIYTYYSDMPRLWGISVLDDQRLSGIIMWIPGSMMYFMIALALIFLILSGEGRKPALDQEIWSADESLIAPGVGR</sequence>
<evidence type="ECO:0000256" key="3">
    <source>
        <dbReference type="ARBA" id="ARBA00022692"/>
    </source>
</evidence>
<feature type="transmembrane region" description="Helical" evidence="6">
    <location>
        <begin position="81"/>
        <end position="101"/>
    </location>
</feature>
<keyword evidence="3 6" id="KW-0812">Transmembrane</keyword>
<feature type="transmembrane region" description="Helical" evidence="6">
    <location>
        <begin position="141"/>
        <end position="159"/>
    </location>
</feature>
<feature type="transmembrane region" description="Helical" evidence="6">
    <location>
        <begin position="56"/>
        <end position="75"/>
    </location>
</feature>
<proteinExistence type="predicted"/>
<dbReference type="KEGG" id="pbf:CFX0092_A3403"/>
<comment type="subcellular location">
    <subcellularLocation>
        <location evidence="1">Cell membrane</location>
        <topology evidence="1">Multi-pass membrane protein</topology>
    </subcellularLocation>
</comment>
<dbReference type="Pfam" id="PF09678">
    <property type="entry name" value="Caa3_CtaG"/>
    <property type="match status" value="1"/>
</dbReference>
<keyword evidence="5 6" id="KW-0472">Membrane</keyword>
<dbReference type="GO" id="GO:0005886">
    <property type="term" value="C:plasma membrane"/>
    <property type="evidence" value="ECO:0007669"/>
    <property type="project" value="UniProtKB-SubCell"/>
</dbReference>
<dbReference type="EMBL" id="LN890655">
    <property type="protein sequence ID" value="CUS05281.2"/>
    <property type="molecule type" value="Genomic_DNA"/>
</dbReference>
<keyword evidence="8" id="KW-1185">Reference proteome</keyword>